<name>A0AAD8MKV7_9APIA</name>
<dbReference type="InterPro" id="IPR044810">
    <property type="entry name" value="WRKY_plant"/>
</dbReference>
<reference evidence="9" key="1">
    <citation type="submission" date="2023-02" db="EMBL/GenBank/DDBJ databases">
        <title>Genome of toxic invasive species Heracleum sosnowskyi carries increased number of genes despite the absence of recent whole-genome duplications.</title>
        <authorList>
            <person name="Schelkunov M."/>
            <person name="Shtratnikova V."/>
            <person name="Makarenko M."/>
            <person name="Klepikova A."/>
            <person name="Omelchenko D."/>
            <person name="Novikova G."/>
            <person name="Obukhova E."/>
            <person name="Bogdanov V."/>
            <person name="Penin A."/>
            <person name="Logacheva M."/>
        </authorList>
    </citation>
    <scope>NUCLEOTIDE SEQUENCE</scope>
    <source>
        <strain evidence="9">Hsosn_3</strain>
        <tissue evidence="9">Leaf</tissue>
    </source>
</reference>
<feature type="compositionally biased region" description="Basic and acidic residues" evidence="7">
    <location>
        <begin position="135"/>
        <end position="146"/>
    </location>
</feature>
<proteinExistence type="inferred from homology"/>
<evidence type="ECO:0000256" key="2">
    <source>
        <dbReference type="ARBA" id="ARBA00023015"/>
    </source>
</evidence>
<organism evidence="9 10">
    <name type="scientific">Heracleum sosnowskyi</name>
    <dbReference type="NCBI Taxonomy" id="360622"/>
    <lineage>
        <taxon>Eukaryota</taxon>
        <taxon>Viridiplantae</taxon>
        <taxon>Streptophyta</taxon>
        <taxon>Embryophyta</taxon>
        <taxon>Tracheophyta</taxon>
        <taxon>Spermatophyta</taxon>
        <taxon>Magnoliopsida</taxon>
        <taxon>eudicotyledons</taxon>
        <taxon>Gunneridae</taxon>
        <taxon>Pentapetalae</taxon>
        <taxon>asterids</taxon>
        <taxon>campanulids</taxon>
        <taxon>Apiales</taxon>
        <taxon>Apiaceae</taxon>
        <taxon>Apioideae</taxon>
        <taxon>apioid superclade</taxon>
        <taxon>Tordylieae</taxon>
        <taxon>Tordyliinae</taxon>
        <taxon>Heracleum</taxon>
    </lineage>
</organism>
<dbReference type="SUPFAM" id="SSF118290">
    <property type="entry name" value="WRKY DNA-binding domain"/>
    <property type="match status" value="1"/>
</dbReference>
<gene>
    <name evidence="9" type="ORF">POM88_032695</name>
</gene>
<feature type="region of interest" description="Disordered" evidence="7">
    <location>
        <begin position="1"/>
        <end position="40"/>
    </location>
</feature>
<evidence type="ECO:0000259" key="8">
    <source>
        <dbReference type="PROSITE" id="PS50811"/>
    </source>
</evidence>
<keyword evidence="5" id="KW-0539">Nucleus</keyword>
<feature type="region of interest" description="Disordered" evidence="7">
    <location>
        <begin position="56"/>
        <end position="123"/>
    </location>
</feature>
<dbReference type="PANTHER" id="PTHR31429">
    <property type="entry name" value="WRKY TRANSCRIPTION FACTOR 36-RELATED"/>
    <property type="match status" value="1"/>
</dbReference>
<dbReference type="Gene3D" id="2.20.25.80">
    <property type="entry name" value="WRKY domain"/>
    <property type="match status" value="1"/>
</dbReference>
<evidence type="ECO:0000256" key="7">
    <source>
        <dbReference type="SAM" id="MobiDB-lite"/>
    </source>
</evidence>
<evidence type="ECO:0000256" key="6">
    <source>
        <dbReference type="ARBA" id="ARBA00061007"/>
    </source>
</evidence>
<feature type="domain" description="WRKY" evidence="8">
    <location>
        <begin position="200"/>
        <end position="266"/>
    </location>
</feature>
<dbReference type="Proteomes" id="UP001237642">
    <property type="component" value="Unassembled WGS sequence"/>
</dbReference>
<keyword evidence="2" id="KW-0805">Transcription regulation</keyword>
<dbReference type="GO" id="GO:0043565">
    <property type="term" value="F:sequence-specific DNA binding"/>
    <property type="evidence" value="ECO:0007669"/>
    <property type="project" value="InterPro"/>
</dbReference>
<evidence type="ECO:0000256" key="4">
    <source>
        <dbReference type="ARBA" id="ARBA00023163"/>
    </source>
</evidence>
<dbReference type="SMART" id="SM00774">
    <property type="entry name" value="WRKY"/>
    <property type="match status" value="1"/>
</dbReference>
<evidence type="ECO:0000256" key="1">
    <source>
        <dbReference type="ARBA" id="ARBA00004123"/>
    </source>
</evidence>
<keyword evidence="4" id="KW-0804">Transcription</keyword>
<dbReference type="EMBL" id="JAUIZM010000007">
    <property type="protein sequence ID" value="KAK1376502.1"/>
    <property type="molecule type" value="Genomic_DNA"/>
</dbReference>
<reference evidence="9" key="2">
    <citation type="submission" date="2023-05" db="EMBL/GenBank/DDBJ databases">
        <authorList>
            <person name="Schelkunov M.I."/>
        </authorList>
    </citation>
    <scope>NUCLEOTIDE SEQUENCE</scope>
    <source>
        <strain evidence="9">Hsosn_3</strain>
        <tissue evidence="9">Leaf</tissue>
    </source>
</reference>
<dbReference type="AlphaFoldDB" id="A0AAD8MKV7"/>
<dbReference type="FunFam" id="2.20.25.80:FF:000002">
    <property type="entry name" value="probable WRKY transcription factor 31"/>
    <property type="match status" value="1"/>
</dbReference>
<feature type="compositionally biased region" description="Basic and acidic residues" evidence="7">
    <location>
        <begin position="154"/>
        <end position="179"/>
    </location>
</feature>
<evidence type="ECO:0000313" key="10">
    <source>
        <dbReference type="Proteomes" id="UP001237642"/>
    </source>
</evidence>
<accession>A0AAD8MKV7</accession>
<dbReference type="PANTHER" id="PTHR31429:SF97">
    <property type="entry name" value="WRKY TRANSCRIPTION FACTOR 36-RELATED"/>
    <property type="match status" value="1"/>
</dbReference>
<dbReference type="GO" id="GO:0003700">
    <property type="term" value="F:DNA-binding transcription factor activity"/>
    <property type="evidence" value="ECO:0007669"/>
    <property type="project" value="InterPro"/>
</dbReference>
<comment type="caution">
    <text evidence="9">The sequence shown here is derived from an EMBL/GenBank/DDBJ whole genome shotgun (WGS) entry which is preliminary data.</text>
</comment>
<evidence type="ECO:0000313" key="9">
    <source>
        <dbReference type="EMBL" id="KAK1376502.1"/>
    </source>
</evidence>
<keyword evidence="3" id="KW-0238">DNA-binding</keyword>
<sequence length="525" mass="57306">MATNQELSNTKEEPSLILDSSKNKASESGEMDEVREENGRLKLVLSNMMKDYKTLQQRIDNISADHHQHEKNNRNDKDTADSSHEEDDLVSLSLGRSSSLEAKNKDQLSLKVKKNDEDDRDNLDHGLALRLDGRSYEFSSEHDDSGVSRNQSPRKIEGEAANDQTREPRKDAKTSRSGDDENVLQQHPAKKARVSVRAICSGPTMNDGCQWRKYGQKKAKGNPCPRAYYRCTMSPSCPVRKHVQRCPENMSILITTYEGTHNHPLPPAATAMASTTCAAVSMLKASSTSTSQPSFSFPSTTSTNMINSPPLYVPNTTVSTFQSHPTITLDLTTPSASSRYNKYSSSFFPTPQPISSYSPVACLNFSAPSSSLSSSFEHWRNHNVVSSSSTSTYCGTQLVTFPSKTPIYQPHSYPTPNKNTYDPTHQPHFSTEKIAAATKEITSNPSFQNALAAAISSIVGRGGGVAESKESHLGAASASNLMNGASTAVSSISRQAENLKFELSPLASSSEGPLDGFTKKGEYKK</sequence>
<comment type="subcellular location">
    <subcellularLocation>
        <location evidence="1">Nucleus</location>
    </subcellularLocation>
</comment>
<comment type="similarity">
    <text evidence="6">Belongs to the WRKY group II-b family.</text>
</comment>
<feature type="compositionally biased region" description="Basic and acidic residues" evidence="7">
    <location>
        <begin position="63"/>
        <end position="83"/>
    </location>
</feature>
<feature type="compositionally biased region" description="Basic and acidic residues" evidence="7">
    <location>
        <begin position="102"/>
        <end position="117"/>
    </location>
</feature>
<evidence type="ECO:0000256" key="3">
    <source>
        <dbReference type="ARBA" id="ARBA00023125"/>
    </source>
</evidence>
<feature type="region of interest" description="Disordered" evidence="7">
    <location>
        <begin position="502"/>
        <end position="525"/>
    </location>
</feature>
<dbReference type="GO" id="GO:0005634">
    <property type="term" value="C:nucleus"/>
    <property type="evidence" value="ECO:0007669"/>
    <property type="project" value="UniProtKB-SubCell"/>
</dbReference>
<feature type="compositionally biased region" description="Low complexity" evidence="7">
    <location>
        <begin position="90"/>
        <end position="100"/>
    </location>
</feature>
<keyword evidence="10" id="KW-1185">Reference proteome</keyword>
<dbReference type="Pfam" id="PF03106">
    <property type="entry name" value="WRKY"/>
    <property type="match status" value="1"/>
</dbReference>
<dbReference type="InterPro" id="IPR003657">
    <property type="entry name" value="WRKY_dom"/>
</dbReference>
<dbReference type="PROSITE" id="PS50811">
    <property type="entry name" value="WRKY"/>
    <property type="match status" value="1"/>
</dbReference>
<protein>
    <submittedName>
        <fullName evidence="9">WRKY domain-containing protein</fullName>
    </submittedName>
</protein>
<feature type="region of interest" description="Disordered" evidence="7">
    <location>
        <begin position="135"/>
        <end position="195"/>
    </location>
</feature>
<dbReference type="InterPro" id="IPR036576">
    <property type="entry name" value="WRKY_dom_sf"/>
</dbReference>
<evidence type="ECO:0000256" key="5">
    <source>
        <dbReference type="ARBA" id="ARBA00023242"/>
    </source>
</evidence>